<dbReference type="InterPro" id="IPR054353">
    <property type="entry name" value="IstA-like_C"/>
</dbReference>
<sequence>SCFCNPREAHEKGLVENLVGYARRNYMVPVPEVDSFQELNDLLRRRCLAEAGRRLRGETETIGEMWERERPNLLSLPAHPFPCCRTVSVRPNRLSMVTFQTNRYSVPVEGDATSLLLRAFVDRVEITDGTKVVAVHERCYGREQDVLDVFHYLPLLKQRPGAFDHAKPLKMWTRPAALDRYLARLRERLSHRAATIEFLHVMELCVTHSLGEVAAAVEQAMTLGSLGAGTVAYLLRANRTPREPAAVLASAPSCPPVQDRDLSQYDRFIRR</sequence>
<accession>A0A0F9CVN5</accession>
<dbReference type="Pfam" id="PF22483">
    <property type="entry name" value="Mu-transpos_C_2"/>
    <property type="match status" value="1"/>
</dbReference>
<reference evidence="2" key="1">
    <citation type="journal article" date="2015" name="Nature">
        <title>Complex archaea that bridge the gap between prokaryotes and eukaryotes.</title>
        <authorList>
            <person name="Spang A."/>
            <person name="Saw J.H."/>
            <person name="Jorgensen S.L."/>
            <person name="Zaremba-Niedzwiedzka K."/>
            <person name="Martijn J."/>
            <person name="Lind A.E."/>
            <person name="van Eijk R."/>
            <person name="Schleper C."/>
            <person name="Guy L."/>
            <person name="Ettema T.J."/>
        </authorList>
    </citation>
    <scope>NUCLEOTIDE SEQUENCE</scope>
</reference>
<protein>
    <recommendedName>
        <fullName evidence="1">Transposase for insertion sequence element IS21-like C-terminal domain-containing protein</fullName>
    </recommendedName>
</protein>
<feature type="non-terminal residue" evidence="2">
    <location>
        <position position="1"/>
    </location>
</feature>
<evidence type="ECO:0000259" key="1">
    <source>
        <dbReference type="Pfam" id="PF22483"/>
    </source>
</evidence>
<evidence type="ECO:0000313" key="2">
    <source>
        <dbReference type="EMBL" id="KKL03958.1"/>
    </source>
</evidence>
<organism evidence="2">
    <name type="scientific">marine sediment metagenome</name>
    <dbReference type="NCBI Taxonomy" id="412755"/>
    <lineage>
        <taxon>unclassified sequences</taxon>
        <taxon>metagenomes</taxon>
        <taxon>ecological metagenomes</taxon>
    </lineage>
</organism>
<dbReference type="AlphaFoldDB" id="A0A0F9CVN5"/>
<dbReference type="PANTHER" id="PTHR35004:SF7">
    <property type="entry name" value="INTEGRASE PROTEIN"/>
    <property type="match status" value="1"/>
</dbReference>
<dbReference type="PANTHER" id="PTHR35004">
    <property type="entry name" value="TRANSPOSASE RV3428C-RELATED"/>
    <property type="match status" value="1"/>
</dbReference>
<dbReference type="EMBL" id="LAZR01044722">
    <property type="protein sequence ID" value="KKL03958.1"/>
    <property type="molecule type" value="Genomic_DNA"/>
</dbReference>
<proteinExistence type="predicted"/>
<comment type="caution">
    <text evidence="2">The sequence shown here is derived from an EMBL/GenBank/DDBJ whole genome shotgun (WGS) entry which is preliminary data.</text>
</comment>
<feature type="domain" description="Transposase for insertion sequence element IS21-like C-terminal" evidence="1">
    <location>
        <begin position="76"/>
        <end position="148"/>
    </location>
</feature>
<gene>
    <name evidence="2" type="ORF">LCGC14_2620880</name>
</gene>
<name>A0A0F9CVN5_9ZZZZ</name>